<organism evidence="1">
    <name type="scientific">Ceratitis capitata</name>
    <name type="common">Mediterranean fruit fly</name>
    <name type="synonym">Tephritis capitata</name>
    <dbReference type="NCBI Taxonomy" id="7213"/>
    <lineage>
        <taxon>Eukaryota</taxon>
        <taxon>Metazoa</taxon>
        <taxon>Ecdysozoa</taxon>
        <taxon>Arthropoda</taxon>
        <taxon>Hexapoda</taxon>
        <taxon>Insecta</taxon>
        <taxon>Pterygota</taxon>
        <taxon>Neoptera</taxon>
        <taxon>Endopterygota</taxon>
        <taxon>Diptera</taxon>
        <taxon>Brachycera</taxon>
        <taxon>Muscomorpha</taxon>
        <taxon>Tephritoidea</taxon>
        <taxon>Tephritidae</taxon>
        <taxon>Ceratitis</taxon>
        <taxon>Ceratitis</taxon>
    </lineage>
</organism>
<evidence type="ECO:0000313" key="1">
    <source>
        <dbReference type="EMBL" id="JAB99658.1"/>
    </source>
</evidence>
<evidence type="ECO:0008006" key="2">
    <source>
        <dbReference type="Google" id="ProtNLM"/>
    </source>
</evidence>
<dbReference type="OrthoDB" id="7996681at2759"/>
<dbReference type="EMBL" id="GAMC01006897">
    <property type="protein sequence ID" value="JAB99658.1"/>
    <property type="molecule type" value="mRNA"/>
</dbReference>
<proteinExistence type="evidence at transcript level"/>
<sequence length="465" mass="53686">MPMPNRKSIVFFNREQIRSQLVALDYIQARRLKGPIYCALVKELYEEGCKIGASHLKNLAEKENFFYETEVIRDRVCDNTELLMALFENIRVAENVHILGKKQRYKTTAKCLYQIIQLVEPHKIKFGWLLEDIYSIIIPICEHIEGIKEHNAGETIARIYFKTAKYFGLSENTLKNAIKFMEKAMILSRNEEWVSEFKTDREWGIYPTMHLVTGRELAGLLLRYAAAVAEQDPKAAEELTHKAAITLAEIGVEKNKLQYIQALLSRAKYMLQSEDFTAATKILQKVRTDIDLDNNVTDPEVLFELFLYEGICLWNTSAKNNNNALLKLQEALKYALQCGSASREAEALVAIGKIHATNTLEKGPARKAFTRAKQIYGDLGDVLNRKKARYMLAKLKSDAIFPYFMDLLKDSQDRFCGFYNLRQWKNGCKEFWKTMGVEELKNDNIYCLLEDEIKDTFTWANEPFV</sequence>
<accession>W8BRX7</accession>
<dbReference type="AlphaFoldDB" id="W8BRX7"/>
<reference evidence="1" key="1">
    <citation type="submission" date="2013-07" db="EMBL/GenBank/DDBJ databases">
        <authorList>
            <person name="Geib S."/>
        </authorList>
    </citation>
    <scope>NUCLEOTIDE SEQUENCE</scope>
</reference>
<dbReference type="InterPro" id="IPR011990">
    <property type="entry name" value="TPR-like_helical_dom_sf"/>
</dbReference>
<name>W8BRX7_CERCA</name>
<dbReference type="SUPFAM" id="SSF48452">
    <property type="entry name" value="TPR-like"/>
    <property type="match status" value="1"/>
</dbReference>
<reference evidence="1" key="2">
    <citation type="journal article" date="2014" name="BMC Genomics">
        <title>A genomic perspective to assessing quality of mass-reared SIT flies used in Mediterranean fruit fly (Ceratitis capitata) eradication in California.</title>
        <authorList>
            <person name="Calla B."/>
            <person name="Hall B."/>
            <person name="Hou S."/>
            <person name="Geib S.M."/>
        </authorList>
    </citation>
    <scope>NUCLEOTIDE SEQUENCE</scope>
</reference>
<protein>
    <recommendedName>
        <fullName evidence="2">Tetratricopeptide repeat protein 29</fullName>
    </recommendedName>
</protein>